<dbReference type="GO" id="GO:0046872">
    <property type="term" value="F:metal ion binding"/>
    <property type="evidence" value="ECO:0007669"/>
    <property type="project" value="UniProtKB-KW"/>
</dbReference>
<organism evidence="4 5">
    <name type="scientific">Chara braunii</name>
    <name type="common">Braun's stonewort</name>
    <dbReference type="NCBI Taxonomy" id="69332"/>
    <lineage>
        <taxon>Eukaryota</taxon>
        <taxon>Viridiplantae</taxon>
        <taxon>Streptophyta</taxon>
        <taxon>Charophyceae</taxon>
        <taxon>Charales</taxon>
        <taxon>Characeae</taxon>
        <taxon>Chara</taxon>
    </lineage>
</organism>
<dbReference type="OrthoDB" id="1699974at2759"/>
<protein>
    <recommendedName>
        <fullName evidence="3">DDE Tnp4 domain-containing protein</fullName>
    </recommendedName>
</protein>
<comment type="caution">
    <text evidence="4">The sequence shown here is derived from an EMBL/GenBank/DDBJ whole genome shotgun (WGS) entry which is preliminary data.</text>
</comment>
<evidence type="ECO:0000256" key="1">
    <source>
        <dbReference type="ARBA" id="ARBA00001968"/>
    </source>
</evidence>
<reference evidence="4 5" key="1">
    <citation type="journal article" date="2018" name="Cell">
        <title>The Chara Genome: Secondary Complexity and Implications for Plant Terrestrialization.</title>
        <authorList>
            <person name="Nishiyama T."/>
            <person name="Sakayama H."/>
            <person name="Vries J.D."/>
            <person name="Buschmann H."/>
            <person name="Saint-Marcoux D."/>
            <person name="Ullrich K.K."/>
            <person name="Haas F.B."/>
            <person name="Vanderstraeten L."/>
            <person name="Becker D."/>
            <person name="Lang D."/>
            <person name="Vosolsobe S."/>
            <person name="Rombauts S."/>
            <person name="Wilhelmsson P.K.I."/>
            <person name="Janitza P."/>
            <person name="Kern R."/>
            <person name="Heyl A."/>
            <person name="Rumpler F."/>
            <person name="Villalobos L.I.A.C."/>
            <person name="Clay J.M."/>
            <person name="Skokan R."/>
            <person name="Toyoda A."/>
            <person name="Suzuki Y."/>
            <person name="Kagoshima H."/>
            <person name="Schijlen E."/>
            <person name="Tajeshwar N."/>
            <person name="Catarino B."/>
            <person name="Hetherington A.J."/>
            <person name="Saltykova A."/>
            <person name="Bonnot C."/>
            <person name="Breuninger H."/>
            <person name="Symeonidi A."/>
            <person name="Radhakrishnan G.V."/>
            <person name="Van Nieuwerburgh F."/>
            <person name="Deforce D."/>
            <person name="Chang C."/>
            <person name="Karol K.G."/>
            <person name="Hedrich R."/>
            <person name="Ulvskov P."/>
            <person name="Glockner G."/>
            <person name="Delwiche C.F."/>
            <person name="Petrasek J."/>
            <person name="Van de Peer Y."/>
            <person name="Friml J."/>
            <person name="Beilby M."/>
            <person name="Dolan L."/>
            <person name="Kohara Y."/>
            <person name="Sugano S."/>
            <person name="Fujiyama A."/>
            <person name="Delaux P.-M."/>
            <person name="Quint M."/>
            <person name="TheiBen G."/>
            <person name="Hagemann M."/>
            <person name="Harholt J."/>
            <person name="Dunand C."/>
            <person name="Zachgo S."/>
            <person name="Langdale J."/>
            <person name="Maumus F."/>
            <person name="Straeten D.V.D."/>
            <person name="Gould S.B."/>
            <person name="Rensing S.A."/>
        </authorList>
    </citation>
    <scope>NUCLEOTIDE SEQUENCE [LARGE SCALE GENOMIC DNA]</scope>
    <source>
        <strain evidence="4 5">S276</strain>
    </source>
</reference>
<keyword evidence="5" id="KW-1185">Reference proteome</keyword>
<proteinExistence type="predicted"/>
<comment type="cofactor">
    <cofactor evidence="1">
        <name>a divalent metal cation</name>
        <dbReference type="ChEBI" id="CHEBI:60240"/>
    </cofactor>
</comment>
<keyword evidence="2" id="KW-0479">Metal-binding</keyword>
<dbReference type="Gramene" id="GBG78854">
    <property type="protein sequence ID" value="GBG78854"/>
    <property type="gene ID" value="CBR_g28079"/>
</dbReference>
<evidence type="ECO:0000256" key="2">
    <source>
        <dbReference type="ARBA" id="ARBA00022723"/>
    </source>
</evidence>
<evidence type="ECO:0000313" key="5">
    <source>
        <dbReference type="Proteomes" id="UP000265515"/>
    </source>
</evidence>
<name>A0A388L992_CHABU</name>
<gene>
    <name evidence="4" type="ORF">CBR_g28079</name>
</gene>
<accession>A0A388L992</accession>
<dbReference type="Proteomes" id="UP000265515">
    <property type="component" value="Unassembled WGS sequence"/>
</dbReference>
<feature type="domain" description="DDE Tnp4" evidence="3">
    <location>
        <begin position="80"/>
        <end position="155"/>
    </location>
</feature>
<dbReference type="InterPro" id="IPR027806">
    <property type="entry name" value="HARBI1_dom"/>
</dbReference>
<evidence type="ECO:0000313" key="4">
    <source>
        <dbReference type="EMBL" id="GBG78854.1"/>
    </source>
</evidence>
<sequence length="217" mass="24590">MQTRNWLRQRLARRLAAREAIVTHVMVDSVSSASVWDALFLMANVVLAGVLSGDTLRWQAGTLFTAEEVTLPGRVRTMGYVLGDYGPLSWVVVPYGGVVQPDDEAYLDTCHKTARNVVERVFGRLKAMWRLFLRHHKTNMESMPPQFTAVCILHNLLIEAGIDFDQRLLMERDANRNERPIDLGMHEPAAPVSQADANDITLELRTALTRHMQLLRE</sequence>
<dbReference type="AlphaFoldDB" id="A0A388L992"/>
<evidence type="ECO:0000259" key="3">
    <source>
        <dbReference type="Pfam" id="PF13359"/>
    </source>
</evidence>
<dbReference type="EMBL" id="BFEA01000305">
    <property type="protein sequence ID" value="GBG78854.1"/>
    <property type="molecule type" value="Genomic_DNA"/>
</dbReference>
<dbReference type="Pfam" id="PF13359">
    <property type="entry name" value="DDE_Tnp_4"/>
    <property type="match status" value="1"/>
</dbReference>